<evidence type="ECO:0000313" key="1">
    <source>
        <dbReference type="EMBL" id="ACL57358.1"/>
    </source>
</evidence>
<dbReference type="eggNOG" id="ENOG50311WW">
    <property type="taxonomic scope" value="Bacteria"/>
</dbReference>
<keyword evidence="2" id="KW-1185">Reference proteome</keyword>
<dbReference type="HOGENOM" id="CLU_2634063_0_0_5"/>
<gene>
    <name evidence="1" type="ordered locus">Mnod_2384</name>
</gene>
<dbReference type="Proteomes" id="UP000008207">
    <property type="component" value="Chromosome"/>
</dbReference>
<dbReference type="AlphaFoldDB" id="B8IBE3"/>
<sequence length="77" mass="8497">MDFVEQRERAQEAWEFALGHLVSKGCDEAVALETMAEVALRTYADRQGAAAAASYLRSLAQQVEDDECRFAAALMRG</sequence>
<dbReference type="KEGG" id="mno:Mnod_2384"/>
<organism evidence="1 2">
    <name type="scientific">Methylobacterium nodulans (strain LMG 21967 / CNCM I-2342 / ORS 2060)</name>
    <dbReference type="NCBI Taxonomy" id="460265"/>
    <lineage>
        <taxon>Bacteria</taxon>
        <taxon>Pseudomonadati</taxon>
        <taxon>Pseudomonadota</taxon>
        <taxon>Alphaproteobacteria</taxon>
        <taxon>Hyphomicrobiales</taxon>
        <taxon>Methylobacteriaceae</taxon>
        <taxon>Methylobacterium</taxon>
    </lineage>
</organism>
<name>B8IBE3_METNO</name>
<proteinExistence type="predicted"/>
<protein>
    <submittedName>
        <fullName evidence="1">Uncharacterized protein</fullName>
    </submittedName>
</protein>
<dbReference type="RefSeq" id="WP_015929038.1">
    <property type="nucleotide sequence ID" value="NC_011894.1"/>
</dbReference>
<accession>B8IBE3</accession>
<dbReference type="EMBL" id="CP001349">
    <property type="protein sequence ID" value="ACL57358.1"/>
    <property type="molecule type" value="Genomic_DNA"/>
</dbReference>
<reference evidence="1 2" key="1">
    <citation type="submission" date="2009-01" db="EMBL/GenBank/DDBJ databases">
        <title>Complete sequence of chromosome of Methylobacterium nodulans ORS 2060.</title>
        <authorList>
            <consortium name="US DOE Joint Genome Institute"/>
            <person name="Lucas S."/>
            <person name="Copeland A."/>
            <person name="Lapidus A."/>
            <person name="Glavina del Rio T."/>
            <person name="Dalin E."/>
            <person name="Tice H."/>
            <person name="Bruce D."/>
            <person name="Goodwin L."/>
            <person name="Pitluck S."/>
            <person name="Sims D."/>
            <person name="Brettin T."/>
            <person name="Detter J.C."/>
            <person name="Han C."/>
            <person name="Larimer F."/>
            <person name="Land M."/>
            <person name="Hauser L."/>
            <person name="Kyrpides N."/>
            <person name="Ivanova N."/>
            <person name="Marx C.J."/>
            <person name="Richardson P."/>
        </authorList>
    </citation>
    <scope>NUCLEOTIDE SEQUENCE [LARGE SCALE GENOMIC DNA]</scope>
    <source>
        <strain evidence="2">LMG 21967 / CNCM I-2342 / ORS 2060</strain>
    </source>
</reference>
<dbReference type="OrthoDB" id="8000358at2"/>
<evidence type="ECO:0000313" key="2">
    <source>
        <dbReference type="Proteomes" id="UP000008207"/>
    </source>
</evidence>